<organism evidence="2 3">
    <name type="scientific">Bacteroides gallinaceum</name>
    <dbReference type="NCBI Taxonomy" id="1462571"/>
    <lineage>
        <taxon>Bacteria</taxon>
        <taxon>Pseudomonadati</taxon>
        <taxon>Bacteroidota</taxon>
        <taxon>Bacteroidia</taxon>
        <taxon>Bacteroidales</taxon>
        <taxon>Bacteroidaceae</taxon>
        <taxon>Bacteroides</taxon>
    </lineage>
</organism>
<keyword evidence="1" id="KW-1133">Transmembrane helix</keyword>
<reference evidence="2" key="2">
    <citation type="submission" date="2024-05" db="EMBL/GenBank/DDBJ databases">
        <title>Identification and characterization of horizontal gene transfer across gut microbiota members of farm animals based on homology search.</title>
        <authorList>
            <person name="Schwarzerova J."/>
            <person name="Nykrynova M."/>
            <person name="Jureckova K."/>
            <person name="Cejkova D."/>
            <person name="Rychlik I."/>
        </authorList>
    </citation>
    <scope>NUCLEOTIDE SEQUENCE</scope>
    <source>
        <strain evidence="2">84_SSukc20</strain>
    </source>
</reference>
<proteinExistence type="predicted"/>
<sequence length="89" mass="10151">MEDTSRANNNGILLPRGIVILSAVAVLCVIIDLIGGLIEYFQDDKLRIVRIITRCFSILGWGLVEWYIMDKLWETRKKGKVTPSSKQEE</sequence>
<evidence type="ECO:0000256" key="1">
    <source>
        <dbReference type="SAM" id="Phobius"/>
    </source>
</evidence>
<dbReference type="EMBL" id="JAUEII010000001">
    <property type="protein sequence ID" value="MDN0047843.1"/>
    <property type="molecule type" value="Genomic_DNA"/>
</dbReference>
<feature type="transmembrane region" description="Helical" evidence="1">
    <location>
        <begin position="12"/>
        <end position="36"/>
    </location>
</feature>
<evidence type="ECO:0000313" key="3">
    <source>
        <dbReference type="Proteomes" id="UP001167871"/>
    </source>
</evidence>
<dbReference type="RefSeq" id="WP_301638795.1">
    <property type="nucleotide sequence ID" value="NZ_JAUEII010000001.1"/>
</dbReference>
<gene>
    <name evidence="2" type="ORF">QVO10_00305</name>
</gene>
<keyword evidence="3" id="KW-1185">Reference proteome</keyword>
<evidence type="ECO:0000313" key="2">
    <source>
        <dbReference type="EMBL" id="MDN0047843.1"/>
    </source>
</evidence>
<accession>A0ABT7X184</accession>
<comment type="caution">
    <text evidence="2">The sequence shown here is derived from an EMBL/GenBank/DDBJ whole genome shotgun (WGS) entry which is preliminary data.</text>
</comment>
<protein>
    <submittedName>
        <fullName evidence="2">Uncharacterized protein</fullName>
    </submittedName>
</protein>
<name>A0ABT7X184_9BACE</name>
<feature type="transmembrane region" description="Helical" evidence="1">
    <location>
        <begin position="48"/>
        <end position="68"/>
    </location>
</feature>
<dbReference type="Proteomes" id="UP001167871">
    <property type="component" value="Unassembled WGS sequence"/>
</dbReference>
<keyword evidence="1" id="KW-0812">Transmembrane</keyword>
<reference evidence="2" key="1">
    <citation type="submission" date="2023-06" db="EMBL/GenBank/DDBJ databases">
        <authorList>
            <person name="Zeman M."/>
            <person name="Kubasova T."/>
            <person name="Jahodarova E."/>
            <person name="Nykrynova M."/>
            <person name="Rychlik I."/>
        </authorList>
    </citation>
    <scope>NUCLEOTIDE SEQUENCE</scope>
    <source>
        <strain evidence="2">84_SSukc20</strain>
    </source>
</reference>
<keyword evidence="1" id="KW-0472">Membrane</keyword>